<feature type="transmembrane region" description="Helical" evidence="1">
    <location>
        <begin position="6"/>
        <end position="27"/>
    </location>
</feature>
<keyword evidence="1" id="KW-0472">Membrane</keyword>
<organism evidence="2 3">
    <name type="scientific">Proteus mirabilis</name>
    <dbReference type="NCBI Taxonomy" id="584"/>
    <lineage>
        <taxon>Bacteria</taxon>
        <taxon>Pseudomonadati</taxon>
        <taxon>Pseudomonadota</taxon>
        <taxon>Gammaproteobacteria</taxon>
        <taxon>Enterobacterales</taxon>
        <taxon>Morganellaceae</taxon>
        <taxon>Proteus</taxon>
    </lineage>
</organism>
<reference evidence="2 3" key="1">
    <citation type="submission" date="2018-06" db="EMBL/GenBank/DDBJ databases">
        <authorList>
            <consortium name="Pathogen Informatics"/>
            <person name="Doyle S."/>
        </authorList>
    </citation>
    <scope>NUCLEOTIDE SEQUENCE [LARGE SCALE GENOMIC DNA]</scope>
    <source>
        <strain evidence="2 3">NCTC10975</strain>
    </source>
</reference>
<name>A0A2X2C5M9_PROMI</name>
<sequence>MVNGLPELHIVAIIILCMMLSAVIEFIRSFSAKEVFAGFRSCLPWYG</sequence>
<protein>
    <submittedName>
        <fullName evidence="2">C4-dicarboxylate transporter DcuC</fullName>
    </submittedName>
</protein>
<accession>A0A2X2C5M9</accession>
<keyword evidence="1" id="KW-0812">Transmembrane</keyword>
<evidence type="ECO:0000256" key="1">
    <source>
        <dbReference type="SAM" id="Phobius"/>
    </source>
</evidence>
<proteinExistence type="predicted"/>
<evidence type="ECO:0000313" key="2">
    <source>
        <dbReference type="EMBL" id="SPZ02654.1"/>
    </source>
</evidence>
<dbReference type="AlphaFoldDB" id="A0A2X2C5M9"/>
<evidence type="ECO:0000313" key="3">
    <source>
        <dbReference type="Proteomes" id="UP000251485"/>
    </source>
</evidence>
<keyword evidence="1" id="KW-1133">Transmembrane helix</keyword>
<dbReference type="Proteomes" id="UP000251485">
    <property type="component" value="Unassembled WGS sequence"/>
</dbReference>
<gene>
    <name evidence="2" type="primary">dcuC_2</name>
    <name evidence="2" type="ORF">NCTC10975_04624</name>
</gene>
<dbReference type="EMBL" id="UAUE01000031">
    <property type="protein sequence ID" value="SPZ02654.1"/>
    <property type="molecule type" value="Genomic_DNA"/>
</dbReference>